<organism evidence="1 2">
    <name type="scientific">Rozella allomycis (strain CSF55)</name>
    <dbReference type="NCBI Taxonomy" id="988480"/>
    <lineage>
        <taxon>Eukaryota</taxon>
        <taxon>Fungi</taxon>
        <taxon>Fungi incertae sedis</taxon>
        <taxon>Cryptomycota</taxon>
        <taxon>Cryptomycota incertae sedis</taxon>
        <taxon>Rozella</taxon>
    </lineage>
</organism>
<dbReference type="Proteomes" id="UP000030755">
    <property type="component" value="Unassembled WGS sequence"/>
</dbReference>
<dbReference type="HOGENOM" id="CLU_506369_0_0_1"/>
<protein>
    <submittedName>
        <fullName evidence="1">Uncharacterized protein</fullName>
    </submittedName>
</protein>
<accession>A0A075AUP5</accession>
<gene>
    <name evidence="1" type="ORF">O9G_002448</name>
</gene>
<dbReference type="EMBL" id="KE561022">
    <property type="protein sequence ID" value="EPZ33885.1"/>
    <property type="molecule type" value="Genomic_DNA"/>
</dbReference>
<name>A0A075AUP5_ROZAC</name>
<sequence>MSEEIKLIELKYPKDYYHQIRDVIVCVNKKFGELPCPVFYKENEMSSRFIDAPLNIMPSNVYQHLYAKCIPLQDNLIAILGKCPMEIKRTIVEIQKYAKEKETIEPCFGRLLFFRILAKQISDQSLFDLYDIFQDYGSNINNIAVFNSLTWVFLQVMQENLQISINIWNDFYYSFIMGADVSSGKSTFDEFSVEICAILISKIVNLKSIESNVEQSIVKLHENLILSSCTDKKLKNTTSVLSYWMLNSQFSQSLALVLFKRLLRIANHEDPKLKKQICFYLIECLDNHSLLFKELANIFTSGGTFTSQILSLLSEIQTKKCIFKKNPKPLLECLDAIISFCDKAKGSSEKDTENAQTETSISNIVQVRKVAHSIKRLPDDYICRLGRTKAAYIAKHKLSGLYQYLKETDQFSYVYQLFHGNSFAKDLSVKADILLEQFFKFQKLVFLNLGSHLNTIIKYYNQVYHENIVYSYVSPMLQFTTGRMNQMILALQPYWNQLLEIPAFEFIFNLINACIQRLGQLIYSLFNEAFSIQNYDYD</sequence>
<keyword evidence="2" id="KW-1185">Reference proteome</keyword>
<reference evidence="1 2" key="1">
    <citation type="journal article" date="2013" name="Curr. Biol.">
        <title>Shared signatures of parasitism and phylogenomics unite Cryptomycota and microsporidia.</title>
        <authorList>
            <person name="James T.Y."/>
            <person name="Pelin A."/>
            <person name="Bonen L."/>
            <person name="Ahrendt S."/>
            <person name="Sain D."/>
            <person name="Corradi N."/>
            <person name="Stajich J.E."/>
        </authorList>
    </citation>
    <scope>NUCLEOTIDE SEQUENCE [LARGE SCALE GENOMIC DNA]</scope>
    <source>
        <strain evidence="1 2">CSF55</strain>
    </source>
</reference>
<evidence type="ECO:0000313" key="1">
    <source>
        <dbReference type="EMBL" id="EPZ33885.1"/>
    </source>
</evidence>
<evidence type="ECO:0000313" key="2">
    <source>
        <dbReference type="Proteomes" id="UP000030755"/>
    </source>
</evidence>
<proteinExistence type="predicted"/>
<dbReference type="AlphaFoldDB" id="A0A075AUP5"/>